<evidence type="ECO:0000256" key="12">
    <source>
        <dbReference type="RuleBase" id="RU003357"/>
    </source>
</evidence>
<keyword evidence="17" id="KW-1185">Reference proteome</keyword>
<dbReference type="Pfam" id="PF00593">
    <property type="entry name" value="TonB_dep_Rec_b-barrel"/>
    <property type="match status" value="1"/>
</dbReference>
<feature type="domain" description="TonB-dependent receptor plug" evidence="15">
    <location>
        <begin position="44"/>
        <end position="149"/>
    </location>
</feature>
<dbReference type="PROSITE" id="PS52016">
    <property type="entry name" value="TONB_DEPENDENT_REC_3"/>
    <property type="match status" value="1"/>
</dbReference>
<evidence type="ECO:0000256" key="2">
    <source>
        <dbReference type="ARBA" id="ARBA00022448"/>
    </source>
</evidence>
<keyword evidence="8" id="KW-0626">Porin</keyword>
<evidence type="ECO:0000256" key="8">
    <source>
        <dbReference type="ARBA" id="ARBA00023114"/>
    </source>
</evidence>
<dbReference type="Gene3D" id="2.40.170.20">
    <property type="entry name" value="TonB-dependent receptor, beta-barrel domain"/>
    <property type="match status" value="1"/>
</dbReference>
<dbReference type="CDD" id="cd01347">
    <property type="entry name" value="ligand_gated_channel"/>
    <property type="match status" value="1"/>
</dbReference>
<dbReference type="PANTHER" id="PTHR30069">
    <property type="entry name" value="TONB-DEPENDENT OUTER MEMBRANE RECEPTOR"/>
    <property type="match status" value="1"/>
</dbReference>
<dbReference type="NCBIfam" id="TIGR01779">
    <property type="entry name" value="TonB-B12"/>
    <property type="match status" value="1"/>
</dbReference>
<gene>
    <name evidence="16" type="primary">btuB</name>
    <name evidence="16" type="ORF">EER27_15035</name>
</gene>
<keyword evidence="16" id="KW-0675">Receptor</keyword>
<dbReference type="Gene3D" id="2.170.130.10">
    <property type="entry name" value="TonB-dependent receptor, plug domain"/>
    <property type="match status" value="1"/>
</dbReference>
<dbReference type="InterPro" id="IPR010101">
    <property type="entry name" value="B12_transptr_BtuB"/>
</dbReference>
<dbReference type="InterPro" id="IPR036942">
    <property type="entry name" value="Beta-barrel_TonB_sf"/>
</dbReference>
<keyword evidence="6" id="KW-0406">Ion transport</keyword>
<evidence type="ECO:0000256" key="4">
    <source>
        <dbReference type="ARBA" id="ARBA00022692"/>
    </source>
</evidence>
<protein>
    <submittedName>
        <fullName evidence="16">TonB-dependent vitamin B12 receptor</fullName>
    </submittedName>
</protein>
<dbReference type="AlphaFoldDB" id="A0A3M8SLX6"/>
<dbReference type="GO" id="GO:0015420">
    <property type="term" value="F:ABC-type vitamin B12 transporter activity"/>
    <property type="evidence" value="ECO:0007669"/>
    <property type="project" value="InterPro"/>
</dbReference>
<keyword evidence="4 11" id="KW-0812">Transmembrane</keyword>
<keyword evidence="2 11" id="KW-0813">Transport</keyword>
<dbReference type="SUPFAM" id="SSF56935">
    <property type="entry name" value="Porins"/>
    <property type="match status" value="1"/>
</dbReference>
<dbReference type="PANTHER" id="PTHR30069:SF53">
    <property type="entry name" value="COLICIN I RECEPTOR-RELATED"/>
    <property type="match status" value="1"/>
</dbReference>
<feature type="domain" description="TonB-dependent receptor-like beta-barrel" evidence="14">
    <location>
        <begin position="313"/>
        <end position="587"/>
    </location>
</feature>
<evidence type="ECO:0000259" key="14">
    <source>
        <dbReference type="Pfam" id="PF00593"/>
    </source>
</evidence>
<evidence type="ECO:0000313" key="16">
    <source>
        <dbReference type="EMBL" id="RNF82229.1"/>
    </source>
</evidence>
<dbReference type="OrthoDB" id="9764669at2"/>
<dbReference type="InterPro" id="IPR012910">
    <property type="entry name" value="Plug_dom"/>
</dbReference>
<dbReference type="Proteomes" id="UP000267049">
    <property type="component" value="Unassembled WGS sequence"/>
</dbReference>
<name>A0A3M8SLX6_9GAMM</name>
<feature type="signal peptide" evidence="13">
    <location>
        <begin position="1"/>
        <end position="20"/>
    </location>
</feature>
<dbReference type="Pfam" id="PF07715">
    <property type="entry name" value="Plug"/>
    <property type="match status" value="1"/>
</dbReference>
<keyword evidence="9 11" id="KW-0472">Membrane</keyword>
<dbReference type="GO" id="GO:0009279">
    <property type="term" value="C:cell outer membrane"/>
    <property type="evidence" value="ECO:0007669"/>
    <property type="project" value="UniProtKB-SubCell"/>
</dbReference>
<evidence type="ECO:0000256" key="11">
    <source>
        <dbReference type="PROSITE-ProRule" id="PRU01360"/>
    </source>
</evidence>
<evidence type="ECO:0000256" key="7">
    <source>
        <dbReference type="ARBA" id="ARBA00023077"/>
    </source>
</evidence>
<dbReference type="InterPro" id="IPR037066">
    <property type="entry name" value="Plug_dom_sf"/>
</dbReference>
<evidence type="ECO:0000256" key="6">
    <source>
        <dbReference type="ARBA" id="ARBA00023065"/>
    </source>
</evidence>
<dbReference type="GO" id="GO:0015288">
    <property type="term" value="F:porin activity"/>
    <property type="evidence" value="ECO:0007669"/>
    <property type="project" value="UniProtKB-KW"/>
</dbReference>
<dbReference type="EMBL" id="RIBS01000009">
    <property type="protein sequence ID" value="RNF82229.1"/>
    <property type="molecule type" value="Genomic_DNA"/>
</dbReference>
<comment type="caution">
    <text evidence="16">The sequence shown here is derived from an EMBL/GenBank/DDBJ whole genome shotgun (WGS) entry which is preliminary data.</text>
</comment>
<accession>A0A3M8SLX6</accession>
<evidence type="ECO:0000256" key="5">
    <source>
        <dbReference type="ARBA" id="ARBA00022729"/>
    </source>
</evidence>
<keyword evidence="5 13" id="KW-0732">Signal</keyword>
<keyword evidence="7 12" id="KW-0798">TonB box</keyword>
<proteinExistence type="inferred from homology"/>
<sequence>MQFRPLFVALACALALPVHAQDHDDATALDKVVVTATRTSISANDALAPVEVIDRVEIERSQARSLPDLLRGRAGISQTNQGGAGKLTTMFMRGTESDHVLVLIDGVRVGSPTSGLAAFQDLPIEMIDRVEIVRGPRSSLYGADAIGGVIQVFTRRDQQGYAPRVTVGGGSNGLHEYNVGFGGRGKRGWFGADYAFRRTEGIDACRGIGFPTYSGCGTATPEKDLDGYINNSLSLRGGIDLNEQLTLEAHALRAEGENDFDGDFTDRSEVVQQVIGGSARWRPNDRVDVRLSAGRNVDASDSFIGDVFTGYFDTDRDSATLQGDFTLARDQVLTVGLDWLRDRVESDTAYVETGRSNRAAFVQYQGTFGAHSLQASVRRDDNDQFGGHNTGSAAWGIAFGDGWRVTASYGTAFKAPTFIELYYPFGFGNPDLSPEKSRSAELGLAWQKANHGVALNVFETRVEDLIGTDIAFRAININEARVRGAELTANASFGVWDASASASFADPENRSTPYEGKQLPRRARTSARIDVDRAFGSVRLGVTAAGEGARYDDFANTRRVGGHALLDLRGEIALSSAWTLQARLANVFDRDYETVEYYRQPGREWFLTMRYAPKN</sequence>
<dbReference type="RefSeq" id="WP_123088956.1">
    <property type="nucleotide sequence ID" value="NZ_RIBS01000009.1"/>
</dbReference>
<evidence type="ECO:0000256" key="10">
    <source>
        <dbReference type="ARBA" id="ARBA00023237"/>
    </source>
</evidence>
<keyword evidence="10 11" id="KW-0998">Cell outer membrane</keyword>
<organism evidence="16 17">
    <name type="scientific">Montanilutibacter psychrotolerans</name>
    <dbReference type="NCBI Taxonomy" id="1327343"/>
    <lineage>
        <taxon>Bacteria</taxon>
        <taxon>Pseudomonadati</taxon>
        <taxon>Pseudomonadota</taxon>
        <taxon>Gammaproteobacteria</taxon>
        <taxon>Lysobacterales</taxon>
        <taxon>Lysobacteraceae</taxon>
        <taxon>Montanilutibacter</taxon>
    </lineage>
</organism>
<dbReference type="GO" id="GO:0006811">
    <property type="term" value="P:monoatomic ion transport"/>
    <property type="evidence" value="ECO:0007669"/>
    <property type="project" value="UniProtKB-KW"/>
</dbReference>
<dbReference type="GO" id="GO:0046930">
    <property type="term" value="C:pore complex"/>
    <property type="evidence" value="ECO:0007669"/>
    <property type="project" value="UniProtKB-KW"/>
</dbReference>
<dbReference type="InterPro" id="IPR000531">
    <property type="entry name" value="Beta-barrel_TonB"/>
</dbReference>
<dbReference type="InterPro" id="IPR039426">
    <property type="entry name" value="TonB-dep_rcpt-like"/>
</dbReference>
<evidence type="ECO:0000256" key="13">
    <source>
        <dbReference type="SAM" id="SignalP"/>
    </source>
</evidence>
<reference evidence="16 17" key="1">
    <citation type="submission" date="2018-11" db="EMBL/GenBank/DDBJ databases">
        <title>Lysobacter cryohumiis sp. nov., isolated from soil in the Tianshan Mountains, Xinjiang, China.</title>
        <authorList>
            <person name="Luo Y."/>
            <person name="Sheng H."/>
        </authorList>
    </citation>
    <scope>NUCLEOTIDE SEQUENCE [LARGE SCALE GENOMIC DNA]</scope>
    <source>
        <strain evidence="16 17">ZS60</strain>
    </source>
</reference>
<comment type="similarity">
    <text evidence="11 12">Belongs to the TonB-dependent receptor family.</text>
</comment>
<evidence type="ECO:0000313" key="17">
    <source>
        <dbReference type="Proteomes" id="UP000267049"/>
    </source>
</evidence>
<evidence type="ECO:0000256" key="9">
    <source>
        <dbReference type="ARBA" id="ARBA00023136"/>
    </source>
</evidence>
<evidence type="ECO:0000256" key="1">
    <source>
        <dbReference type="ARBA" id="ARBA00004571"/>
    </source>
</evidence>
<feature type="chain" id="PRO_5018087388" evidence="13">
    <location>
        <begin position="21"/>
        <end position="615"/>
    </location>
</feature>
<evidence type="ECO:0000256" key="3">
    <source>
        <dbReference type="ARBA" id="ARBA00022452"/>
    </source>
</evidence>
<keyword evidence="3 11" id="KW-1134">Transmembrane beta strand</keyword>
<comment type="subcellular location">
    <subcellularLocation>
        <location evidence="1 11">Cell outer membrane</location>
        <topology evidence="1 11">Multi-pass membrane protein</topology>
    </subcellularLocation>
</comment>
<evidence type="ECO:0000259" key="15">
    <source>
        <dbReference type="Pfam" id="PF07715"/>
    </source>
</evidence>